<feature type="domain" description="Secretion system C-terminal sorting" evidence="2">
    <location>
        <begin position="903"/>
        <end position="968"/>
    </location>
</feature>
<reference evidence="4" key="1">
    <citation type="submission" date="2022-09" db="EMBL/GenBank/DDBJ databases">
        <title>Aureispira anguillicida sp. nov., isolated from Leptocephalus of Japanese eel Anguilla japonica.</title>
        <authorList>
            <person name="Yuasa K."/>
            <person name="Mekata T."/>
            <person name="Ikunari K."/>
        </authorList>
    </citation>
    <scope>NUCLEOTIDE SEQUENCE</scope>
    <source>
        <strain evidence="4">EL160426</strain>
    </source>
</reference>
<sequence length="979" mass="106275">MTMNYLKIFFCLAFFFLLGNKTYASHAAAADLSYTCLGNNRYQIKLRLYRDCSGIALPSSVLIDLNGGGSCAGLTQSIPLALSSITEVPIACTPFLGQSTCNGGIVPGYEENTYIGTLDLSSFPVGCTWTISYSSCCRNATITNLNNPSSQNLYIETTLLDGNITCNSSPTFANIPIFVVCDSLAQSISNSVIEADGDSIVYSLTAPLAATGSPISYATGFSPTNPLTTSSGVNFNPSNGQLNFTPIGSQVVVLDVFVEEYRNGNLIGYTRRTMQVVVMSCNNNSLSLDSVSEVVNGIVQPHGVSTTFNACPGEDLHFQLSLSDVDANDSLTVSQSYSSLFQAYPNATVNLTYPISGSTNSVLVDVIIPGVQSNVFSIAFSDNSCPVASLQSFGFSILPSNTCANITGRVAIDSNNNCIVSPLEQAYNNVIVAINKGNFTTYATPDPNGIYTAPVDTGTYTVNLINLHPYWGSCNNNIITSLNSNNNVANIDFPMVPTTLCPYMHVDIGAPVLVHCASNYYNVEYCNHGTVDALNAYIEVTLDPLFVIDSTELPISSQVGNLYTFFLGTVAVDACNNFKIYGTLDGACDTLNRGRTHCAEANIYPDSSCSSWVGANLEVEAECQNDSVSFRIKNTGNQHMLIPQNYWVIEDNIIFYTSPGPGITLPSGGSTNWQRFAATGATYRLQVPQPQGHPWSVEASATVEGCLSPAFSQNPISTGFVNIFSLNDGSPYYSIDCQQNVGSWDPNDKQGFPTGYSAPHYIEENVALEYRIRFQNTGTYPATNIVILDTLSPHLNPETILPTISSHPYTWRLMGNNIIEFRFNNIMLPDSNSNLAASHGFVDFRIEQQTNNPIGTVINNQAAIYFDQNPAVITNQTYHTIGHDFIQITGIDAVLVPKVKVNVYPNPFQESTTIKVTGETTYQQITLSVFDATGKTINVIHHQNEQEIILQKNNMLQGIYFYRLEADGLLLNSGKLIVH</sequence>
<evidence type="ECO:0000313" key="5">
    <source>
        <dbReference type="Proteomes" id="UP001060919"/>
    </source>
</evidence>
<dbReference type="InterPro" id="IPR055353">
    <property type="entry name" value="DUF7619"/>
</dbReference>
<dbReference type="Pfam" id="PF18962">
    <property type="entry name" value="Por_Secre_tail"/>
    <property type="match status" value="1"/>
</dbReference>
<dbReference type="AlphaFoldDB" id="A0A916DUC8"/>
<feature type="chain" id="PRO_5037507018" evidence="1">
    <location>
        <begin position="28"/>
        <end position="979"/>
    </location>
</feature>
<dbReference type="InterPro" id="IPR026444">
    <property type="entry name" value="Secre_tail"/>
</dbReference>
<accession>A0A916DUC8</accession>
<organism evidence="4 5">
    <name type="scientific">Aureispira anguillae</name>
    <dbReference type="NCBI Taxonomy" id="2864201"/>
    <lineage>
        <taxon>Bacteria</taxon>
        <taxon>Pseudomonadati</taxon>
        <taxon>Bacteroidota</taxon>
        <taxon>Saprospiria</taxon>
        <taxon>Saprospirales</taxon>
        <taxon>Saprospiraceae</taxon>
        <taxon>Aureispira</taxon>
    </lineage>
</organism>
<feature type="domain" description="DUF7619" evidence="3">
    <location>
        <begin position="745"/>
        <end position="879"/>
    </location>
</feature>
<protein>
    <submittedName>
        <fullName evidence="4">T9SS type A sorting domain-containing protein</fullName>
    </submittedName>
</protein>
<gene>
    <name evidence="4" type="ORF">AsAng_0047970</name>
</gene>
<dbReference type="NCBIfam" id="TIGR01451">
    <property type="entry name" value="B_ant_repeat"/>
    <property type="match status" value="1"/>
</dbReference>
<keyword evidence="5" id="KW-1185">Reference proteome</keyword>
<feature type="signal peptide" evidence="1">
    <location>
        <begin position="1"/>
        <end position="27"/>
    </location>
</feature>
<dbReference type="InterPro" id="IPR047589">
    <property type="entry name" value="DUF11_rpt"/>
</dbReference>
<evidence type="ECO:0000259" key="3">
    <source>
        <dbReference type="Pfam" id="PF24595"/>
    </source>
</evidence>
<evidence type="ECO:0000256" key="1">
    <source>
        <dbReference type="SAM" id="SignalP"/>
    </source>
</evidence>
<dbReference type="Pfam" id="PF24595">
    <property type="entry name" value="DUF7619"/>
    <property type="match status" value="1"/>
</dbReference>
<evidence type="ECO:0000313" key="4">
    <source>
        <dbReference type="EMBL" id="BDS14034.1"/>
    </source>
</evidence>
<dbReference type="Proteomes" id="UP001060919">
    <property type="component" value="Chromosome"/>
</dbReference>
<dbReference type="KEGG" id="aup:AsAng_0047970"/>
<evidence type="ECO:0000259" key="2">
    <source>
        <dbReference type="Pfam" id="PF18962"/>
    </source>
</evidence>
<keyword evidence="1" id="KW-0732">Signal</keyword>
<dbReference type="SUPFAM" id="SSF117074">
    <property type="entry name" value="Hypothetical protein PA1324"/>
    <property type="match status" value="1"/>
</dbReference>
<dbReference type="EMBL" id="AP026867">
    <property type="protein sequence ID" value="BDS14034.1"/>
    <property type="molecule type" value="Genomic_DNA"/>
</dbReference>
<proteinExistence type="predicted"/>
<name>A0A916DUC8_9BACT</name>
<dbReference type="NCBIfam" id="TIGR04183">
    <property type="entry name" value="Por_Secre_tail"/>
    <property type="match status" value="1"/>
</dbReference>